<dbReference type="AlphaFoldDB" id="A0A0B8P5M3"/>
<keyword evidence="2" id="KW-1185">Reference proteome</keyword>
<comment type="caution">
    <text evidence="1">The sequence shown here is derived from an EMBL/GenBank/DDBJ whole genome shotgun (WGS) entry which is preliminary data.</text>
</comment>
<dbReference type="Proteomes" id="UP000031671">
    <property type="component" value="Unassembled WGS sequence"/>
</dbReference>
<dbReference type="EMBL" id="BBRZ01000079">
    <property type="protein sequence ID" value="GAM58249.1"/>
    <property type="molecule type" value="Genomic_DNA"/>
</dbReference>
<sequence length="73" mass="8058">MLSSLFILAGCSSAASYEEREELRESIDYETELIIEELAEQYPEIKTQIADAEGYASGVMSNIKVPLVGEVQV</sequence>
<organism evidence="1 2">
    <name type="scientific">Vibrio ishigakensis</name>
    <dbReference type="NCBI Taxonomy" id="1481914"/>
    <lineage>
        <taxon>Bacteria</taxon>
        <taxon>Pseudomonadati</taxon>
        <taxon>Pseudomonadota</taxon>
        <taxon>Gammaproteobacteria</taxon>
        <taxon>Vibrionales</taxon>
        <taxon>Vibrionaceae</taxon>
        <taxon>Vibrio</taxon>
    </lineage>
</organism>
<reference evidence="1 2" key="2">
    <citation type="submission" date="2015-01" db="EMBL/GenBank/DDBJ databases">
        <authorList>
            <consortium name="NBRP consortium"/>
            <person name="Sawabe T."/>
            <person name="Meirelles P."/>
            <person name="Feng G."/>
            <person name="Sayaka M."/>
            <person name="Hattori M."/>
            <person name="Ohkuma M."/>
        </authorList>
    </citation>
    <scope>NUCLEOTIDE SEQUENCE [LARGE SCALE GENOMIC DNA]</scope>
    <source>
        <strain evidence="2">JCM 19231</strain>
    </source>
</reference>
<gene>
    <name evidence="1" type="ORF">JCM19231_1377</name>
</gene>
<evidence type="ECO:0000313" key="1">
    <source>
        <dbReference type="EMBL" id="GAM58249.1"/>
    </source>
</evidence>
<accession>A0A0B8P5M3</accession>
<proteinExistence type="predicted"/>
<protein>
    <submittedName>
        <fullName evidence="1">Uncharacterized protein</fullName>
    </submittedName>
</protein>
<evidence type="ECO:0000313" key="2">
    <source>
        <dbReference type="Proteomes" id="UP000031671"/>
    </source>
</evidence>
<reference evidence="1 2" key="1">
    <citation type="submission" date="2015-01" db="EMBL/GenBank/DDBJ databases">
        <title>Vibrio sp. C1 JCM 19231 whole genome shotgun sequence.</title>
        <authorList>
            <person name="Sawabe T."/>
            <person name="Meirelles P."/>
            <person name="Feng G."/>
            <person name="Sayaka M."/>
            <person name="Hattori M."/>
            <person name="Ohkuma M."/>
        </authorList>
    </citation>
    <scope>NUCLEOTIDE SEQUENCE [LARGE SCALE GENOMIC DNA]</scope>
    <source>
        <strain evidence="2">JCM 19231</strain>
    </source>
</reference>
<name>A0A0B8P5M3_9VIBR</name>